<dbReference type="SUPFAM" id="SSF53850">
    <property type="entry name" value="Periplasmic binding protein-like II"/>
    <property type="match status" value="1"/>
</dbReference>
<sequence>MYRWVLGCYFLLFVAVAQANYTLNIVTENFPKFQYLNGEGELVGSAVDKVKSVLDNSEINYRISVESWTTAYNTAARDDNTCIFSMAKNEIRGEKFNWIFPISKFTTSFYALKSSQISLESIEDTKQYKVAVIKDNYSHQFLVKNGFIEGYNLVLINSFDRVFELLETRRKFVDLVILSDNQFEFKRQHEPLSELLEPVLTLHNLDTELYFACNKRLSPHVVKKIISSYEQLQSSKLMQ</sequence>
<gene>
    <name evidence="2" type="ORF">N473_22465</name>
</gene>
<dbReference type="RefSeq" id="WP_231099586.1">
    <property type="nucleotide sequence ID" value="NZ_AUYC01000038.1"/>
</dbReference>
<dbReference type="EMBL" id="AUYC01000038">
    <property type="protein sequence ID" value="KZN61108.1"/>
    <property type="molecule type" value="Genomic_DNA"/>
</dbReference>
<reference evidence="2 3" key="1">
    <citation type="submission" date="2013-07" db="EMBL/GenBank/DDBJ databases">
        <title>Comparative Genomic and Metabolomic Analysis of Twelve Strains of Pseudoalteromonas luteoviolacea.</title>
        <authorList>
            <person name="Vynne N.G."/>
            <person name="Mansson M."/>
            <person name="Gram L."/>
        </authorList>
    </citation>
    <scope>NUCLEOTIDE SEQUENCE [LARGE SCALE GENOMIC DNA]</scope>
    <source>
        <strain evidence="2 3">CPMOR-1</strain>
    </source>
</reference>
<dbReference type="AlphaFoldDB" id="A0A162AKP5"/>
<name>A0A162AKP5_9GAMM</name>
<dbReference type="PANTHER" id="PTHR38834">
    <property type="entry name" value="PERIPLASMIC SUBSTRATE BINDING PROTEIN FAMILY 3"/>
    <property type="match status" value="1"/>
</dbReference>
<dbReference type="PANTHER" id="PTHR38834:SF3">
    <property type="entry name" value="SOLUTE-BINDING PROTEIN FAMILY 3_N-TERMINAL DOMAIN-CONTAINING PROTEIN"/>
    <property type="match status" value="1"/>
</dbReference>
<feature type="chain" id="PRO_5007831297" evidence="1">
    <location>
        <begin position="20"/>
        <end position="239"/>
    </location>
</feature>
<dbReference type="Gene3D" id="3.40.190.10">
    <property type="entry name" value="Periplasmic binding protein-like II"/>
    <property type="match status" value="2"/>
</dbReference>
<keyword evidence="1" id="KW-0732">Signal</keyword>
<dbReference type="PATRIC" id="fig|1365248.3.peg.3580"/>
<proteinExistence type="predicted"/>
<feature type="signal peptide" evidence="1">
    <location>
        <begin position="1"/>
        <end position="19"/>
    </location>
</feature>
<evidence type="ECO:0000256" key="1">
    <source>
        <dbReference type="SAM" id="SignalP"/>
    </source>
</evidence>
<dbReference type="Proteomes" id="UP000076486">
    <property type="component" value="Unassembled WGS sequence"/>
</dbReference>
<organism evidence="2 3">
    <name type="scientific">Pseudoalteromonas luteoviolacea CPMOR-1</name>
    <dbReference type="NCBI Taxonomy" id="1365248"/>
    <lineage>
        <taxon>Bacteria</taxon>
        <taxon>Pseudomonadati</taxon>
        <taxon>Pseudomonadota</taxon>
        <taxon>Gammaproteobacteria</taxon>
        <taxon>Alteromonadales</taxon>
        <taxon>Pseudoalteromonadaceae</taxon>
        <taxon>Pseudoalteromonas</taxon>
    </lineage>
</organism>
<comment type="caution">
    <text evidence="2">The sequence shown here is derived from an EMBL/GenBank/DDBJ whole genome shotgun (WGS) entry which is preliminary data.</text>
</comment>
<evidence type="ECO:0000313" key="2">
    <source>
        <dbReference type="EMBL" id="KZN61108.1"/>
    </source>
</evidence>
<accession>A0A162AKP5</accession>
<protein>
    <submittedName>
        <fullName evidence="2">Uncharacterized protein</fullName>
    </submittedName>
</protein>
<evidence type="ECO:0000313" key="3">
    <source>
        <dbReference type="Proteomes" id="UP000076486"/>
    </source>
</evidence>